<dbReference type="AlphaFoldDB" id="E7FUM0"/>
<dbReference type="GO" id="GO:0004563">
    <property type="term" value="F:beta-N-acetylhexosaminidase activity"/>
    <property type="evidence" value="ECO:0007669"/>
    <property type="project" value="UniProtKB-EC"/>
</dbReference>
<dbReference type="EMBL" id="ACLK02000001">
    <property type="protein sequence ID" value="EFY09481.1"/>
    <property type="molecule type" value="Genomic_DNA"/>
</dbReference>
<dbReference type="GO" id="GO:0005975">
    <property type="term" value="P:carbohydrate metabolic process"/>
    <property type="evidence" value="ECO:0007669"/>
    <property type="project" value="InterPro"/>
</dbReference>
<comment type="caution">
    <text evidence="5">The sequence shown here is derived from an EMBL/GenBank/DDBJ whole genome shotgun (WGS) entry which is preliminary data.</text>
</comment>
<dbReference type="Gene3D" id="3.20.20.80">
    <property type="entry name" value="Glycosidases"/>
    <property type="match status" value="1"/>
</dbReference>
<evidence type="ECO:0000256" key="1">
    <source>
        <dbReference type="ARBA" id="ARBA00006285"/>
    </source>
</evidence>
<dbReference type="STRING" id="1648.A2I91_05820"/>
<feature type="domain" description="Glycoside hydrolase family 20 catalytic" evidence="4">
    <location>
        <begin position="49"/>
        <end position="326"/>
    </location>
</feature>
<accession>E7FUM0</accession>
<keyword evidence="2 5" id="KW-0378">Hydrolase</keyword>
<name>E7FUM0_ERYRH</name>
<keyword evidence="6" id="KW-1185">Reference proteome</keyword>
<dbReference type="Pfam" id="PF00728">
    <property type="entry name" value="Glyco_hydro_20"/>
    <property type="match status" value="1"/>
</dbReference>
<dbReference type="PANTHER" id="PTHR43678">
    <property type="entry name" value="PUTATIVE (AFU_ORTHOLOGUE AFUA_2G00640)-RELATED"/>
    <property type="match status" value="1"/>
</dbReference>
<dbReference type="InterPro" id="IPR017853">
    <property type="entry name" value="GH"/>
</dbReference>
<dbReference type="EC" id="3.2.1.52" evidence="5"/>
<dbReference type="InterPro" id="IPR015883">
    <property type="entry name" value="Glyco_hydro_20_cat"/>
</dbReference>
<comment type="similarity">
    <text evidence="1">Belongs to the glycosyl hydrolase 20 family.</text>
</comment>
<feature type="region of interest" description="Disordered" evidence="3">
    <location>
        <begin position="544"/>
        <end position="564"/>
    </location>
</feature>
<dbReference type="InterPro" id="IPR052764">
    <property type="entry name" value="GH20_Enzymes"/>
</dbReference>
<dbReference type="Proteomes" id="UP000003028">
    <property type="component" value="Unassembled WGS sequence"/>
</dbReference>
<evidence type="ECO:0000259" key="4">
    <source>
        <dbReference type="Pfam" id="PF00728"/>
    </source>
</evidence>
<reference evidence="5" key="1">
    <citation type="submission" date="2011-01" db="EMBL/GenBank/DDBJ databases">
        <authorList>
            <person name="Muzny D."/>
            <person name="Qin X."/>
            <person name="Buhay C."/>
            <person name="Dugan-Rocha S."/>
            <person name="Ding Y."/>
            <person name="Chen G."/>
            <person name="Hawes A."/>
            <person name="Holder M."/>
            <person name="Jhangiani S."/>
            <person name="Johnson A."/>
            <person name="Khan Z."/>
            <person name="Li Z."/>
            <person name="Liu W."/>
            <person name="Liu X."/>
            <person name="Perez L."/>
            <person name="Shen H."/>
            <person name="Wang Q."/>
            <person name="Watt J."/>
            <person name="Xi L."/>
            <person name="Xin Y."/>
            <person name="Zhou J."/>
            <person name="Deng J."/>
            <person name="Jiang H."/>
            <person name="Liu Y."/>
            <person name="Qu J."/>
            <person name="Song X.-Z."/>
            <person name="Zhang L."/>
            <person name="Villasana D."/>
            <person name="Johnson A."/>
            <person name="Liu J."/>
            <person name="Liyanage D."/>
            <person name="Lorensuhewa L."/>
            <person name="Robinson T."/>
            <person name="Song A."/>
            <person name="Song B.-B."/>
            <person name="Dinh H."/>
            <person name="Thornton R."/>
            <person name="Coyle M."/>
            <person name="Francisco L."/>
            <person name="Jackson L."/>
            <person name="Javaid M."/>
            <person name="Korchina V."/>
            <person name="Kovar C."/>
            <person name="Mata R."/>
            <person name="Mathew T."/>
            <person name="Ngo R."/>
            <person name="Nguyen L."/>
            <person name="Nguyen N."/>
            <person name="Okwuonu G."/>
            <person name="Ongeri F."/>
            <person name="Pham C."/>
            <person name="Simmons D."/>
            <person name="Wilczek-Boney K."/>
            <person name="Hale W."/>
            <person name="Jakkamsetti A."/>
            <person name="Pham P."/>
            <person name="Ruth R."/>
            <person name="San Lucas F."/>
            <person name="Warren J."/>
            <person name="Zhang J."/>
            <person name="Zhao Z."/>
            <person name="Zhou C."/>
            <person name="Zhu D."/>
            <person name="Lee S."/>
            <person name="Bess C."/>
            <person name="Blankenburg K."/>
            <person name="Forbes L."/>
            <person name="Fu Q."/>
            <person name="Gubbala S."/>
            <person name="Hirani K."/>
            <person name="Jayaseelan J.C."/>
            <person name="Lara F."/>
            <person name="Munidasa M."/>
            <person name="Palculict T."/>
            <person name="Patil S."/>
            <person name="Pu L.-L."/>
            <person name="Saada N."/>
            <person name="Tang L."/>
            <person name="Weissenberger G."/>
            <person name="Zhu Y."/>
            <person name="Hemphill L."/>
            <person name="Shang Y."/>
            <person name="Youmans B."/>
            <person name="Ayvaz T."/>
            <person name="Ross M."/>
            <person name="Santibanez J."/>
            <person name="Aqrawi P."/>
            <person name="Gross S."/>
            <person name="Joshi V."/>
            <person name="Fowler G."/>
            <person name="Nazareth L."/>
            <person name="Reid J."/>
            <person name="Worley K."/>
            <person name="Petrosino J."/>
            <person name="Highlander S."/>
            <person name="Gibbs R."/>
        </authorList>
    </citation>
    <scope>NUCLEOTIDE SEQUENCE [LARGE SCALE GENOMIC DNA]</scope>
    <source>
        <strain evidence="5">ATCC 19414</strain>
    </source>
</reference>
<feature type="compositionally biased region" description="Low complexity" evidence="3">
    <location>
        <begin position="546"/>
        <end position="564"/>
    </location>
</feature>
<protein>
    <submittedName>
        <fullName evidence="5">Glycosyl hydrolase family 20, catalytic domain protein</fullName>
        <ecNumber evidence="5">3.2.1.52</ecNumber>
    </submittedName>
</protein>
<proteinExistence type="inferred from homology"/>
<dbReference type="Gene3D" id="1.20.1270.90">
    <property type="entry name" value="AF1782-like"/>
    <property type="match status" value="2"/>
</dbReference>
<evidence type="ECO:0000256" key="2">
    <source>
        <dbReference type="ARBA" id="ARBA00022801"/>
    </source>
</evidence>
<organism evidence="5 6">
    <name type="scientific">Erysipelothrix rhusiopathiae ATCC 19414</name>
    <dbReference type="NCBI Taxonomy" id="525280"/>
    <lineage>
        <taxon>Bacteria</taxon>
        <taxon>Bacillati</taxon>
        <taxon>Bacillota</taxon>
        <taxon>Erysipelotrichia</taxon>
        <taxon>Erysipelotrichales</taxon>
        <taxon>Erysipelotrichaceae</taxon>
        <taxon>Erysipelothrix</taxon>
    </lineage>
</organism>
<dbReference type="SUPFAM" id="SSF51445">
    <property type="entry name" value="(Trans)glycosidases"/>
    <property type="match status" value="1"/>
</dbReference>
<keyword evidence="5" id="KW-0326">Glycosidase</keyword>
<sequence length="602" mass="67376">MNINHKEETMKHLKKQFVILALSFGLAFTGFGNKIYADEPAEVPLSILSIDAGRKYFSEEQLMTIIDQAHQNGYTGVQILLGNDGLRFVLDDMSMNVQGKTFESDALKKAITVGNKSYYNDPNGDVLTEAEMTRILNHAKAIGIDIIPVINSPGHMDAILVAMEELGLSNVRYQNNNKTSERTVNIENKEAIAFVQALTKKYVDYFGNAGASSIFNFGADEYANDVFTSPGWGELQKNGLYGDFIAYSNTLAQIIKDAGMKPMSFNDGIYYNSKDQFGTFDKDIIISYWTSGWWGFNVAKPDYFASKGHPILNTNDGWYWVLGRIDKDGYNLKDALKRTQTNDFNDLAGGSKIPSIGSMQAIWADDPSQDHGMNHIIELMDAFATRHADKLVKPADYSVLDHTLTAIPKNLDLYSDESVMKLQNLVASIVRSYRIPEQNKVDAINSQLEDAIKNLELKMADYSKLEVLKERVTKLNADDYENYEVITDALALIENNRKITHQSDVDEWTETLENALKALIFKNDEPNVPNPKEDDTTILDTKTENKPTTMSKTPTTQITSTTQTMKPKETTLPITGIQYDLTNKILGSLMLFGGALVLKRKS</sequence>
<evidence type="ECO:0000256" key="3">
    <source>
        <dbReference type="SAM" id="MobiDB-lite"/>
    </source>
</evidence>
<dbReference type="PANTHER" id="PTHR43678:SF1">
    <property type="entry name" value="BETA-N-ACETYLHEXOSAMINIDASE"/>
    <property type="match status" value="1"/>
</dbReference>
<evidence type="ECO:0000313" key="5">
    <source>
        <dbReference type="EMBL" id="EFY09481.1"/>
    </source>
</evidence>
<evidence type="ECO:0000313" key="6">
    <source>
        <dbReference type="Proteomes" id="UP000003028"/>
    </source>
</evidence>
<gene>
    <name evidence="5" type="primary">nagZ</name>
    <name evidence="5" type="ORF">HMPREF0357_10276</name>
</gene>
<dbReference type="CDD" id="cd06564">
    <property type="entry name" value="GH20_DspB_LnbB-like"/>
    <property type="match status" value="1"/>
</dbReference>